<dbReference type="HAMAP" id="MF_00272">
    <property type="entry name" value="GcvH"/>
    <property type="match status" value="1"/>
</dbReference>
<dbReference type="Pfam" id="PF01597">
    <property type="entry name" value="GCV_H"/>
    <property type="match status" value="1"/>
</dbReference>
<keyword evidence="2" id="KW-0450">Lipoyl</keyword>
<sequence>MSNAPSHLKYAKSHEWVETTADGTCRIGISDHAQDLLGDMVFIELPEVGQALNAQDECAVVESVKAASDVYSPLTGEVVAINDALVDGPDLVNRDPYGEGWLFTIKSTDSSELDDLLSADEYIELNSEEGD</sequence>
<protein>
    <submittedName>
        <fullName evidence="4">Glycine cleavage system H protein</fullName>
    </submittedName>
</protein>
<dbReference type="Gene3D" id="2.40.50.100">
    <property type="match status" value="1"/>
</dbReference>
<dbReference type="InterPro" id="IPR000089">
    <property type="entry name" value="Biotin_lipoyl"/>
</dbReference>
<dbReference type="PROSITE" id="PS00189">
    <property type="entry name" value="LIPOYL"/>
    <property type="match status" value="1"/>
</dbReference>
<dbReference type="SUPFAM" id="SSF51230">
    <property type="entry name" value="Single hybrid motif"/>
    <property type="match status" value="1"/>
</dbReference>
<organism evidence="4">
    <name type="scientific">hydrothermal vent metagenome</name>
    <dbReference type="NCBI Taxonomy" id="652676"/>
    <lineage>
        <taxon>unclassified sequences</taxon>
        <taxon>metagenomes</taxon>
        <taxon>ecological metagenomes</taxon>
    </lineage>
</organism>
<comment type="similarity">
    <text evidence="1">Belongs to the GcvH family.</text>
</comment>
<dbReference type="InterPro" id="IPR003016">
    <property type="entry name" value="2-oxoA_DH_lipoyl-BS"/>
</dbReference>
<evidence type="ECO:0000259" key="3">
    <source>
        <dbReference type="PROSITE" id="PS50968"/>
    </source>
</evidence>
<accession>A0A3B0Z8B4</accession>
<dbReference type="InterPro" id="IPR033753">
    <property type="entry name" value="GCV_H/Fam206"/>
</dbReference>
<proteinExistence type="inferred from homology"/>
<dbReference type="GO" id="GO:0009249">
    <property type="term" value="P:protein lipoylation"/>
    <property type="evidence" value="ECO:0007669"/>
    <property type="project" value="TreeGrafter"/>
</dbReference>
<dbReference type="PANTHER" id="PTHR11715">
    <property type="entry name" value="GLYCINE CLEAVAGE SYSTEM H PROTEIN"/>
    <property type="match status" value="1"/>
</dbReference>
<dbReference type="GO" id="GO:0019464">
    <property type="term" value="P:glycine decarboxylation via glycine cleavage system"/>
    <property type="evidence" value="ECO:0007669"/>
    <property type="project" value="InterPro"/>
</dbReference>
<feature type="domain" description="Lipoyl-binding" evidence="3">
    <location>
        <begin position="24"/>
        <end position="106"/>
    </location>
</feature>
<dbReference type="CDD" id="cd06848">
    <property type="entry name" value="GCS_H"/>
    <property type="match status" value="1"/>
</dbReference>
<gene>
    <name evidence="4" type="ORF">MNBD_GAMMA17-165</name>
</gene>
<dbReference type="GO" id="GO:0005829">
    <property type="term" value="C:cytosol"/>
    <property type="evidence" value="ECO:0007669"/>
    <property type="project" value="TreeGrafter"/>
</dbReference>
<dbReference type="InterPro" id="IPR002930">
    <property type="entry name" value="GCV_H"/>
</dbReference>
<dbReference type="GO" id="GO:0005960">
    <property type="term" value="C:glycine cleavage complex"/>
    <property type="evidence" value="ECO:0007669"/>
    <property type="project" value="InterPro"/>
</dbReference>
<dbReference type="PANTHER" id="PTHR11715:SF3">
    <property type="entry name" value="GLYCINE CLEAVAGE SYSTEM H PROTEIN-RELATED"/>
    <property type="match status" value="1"/>
</dbReference>
<reference evidence="4" key="1">
    <citation type="submission" date="2018-06" db="EMBL/GenBank/DDBJ databases">
        <authorList>
            <person name="Zhirakovskaya E."/>
        </authorList>
    </citation>
    <scope>NUCLEOTIDE SEQUENCE</scope>
</reference>
<dbReference type="EMBL" id="UOFQ01000002">
    <property type="protein sequence ID" value="VAW84443.1"/>
    <property type="molecule type" value="Genomic_DNA"/>
</dbReference>
<dbReference type="NCBIfam" id="TIGR00527">
    <property type="entry name" value="gcvH"/>
    <property type="match status" value="1"/>
</dbReference>
<dbReference type="InterPro" id="IPR017453">
    <property type="entry name" value="GCV_H_sub"/>
</dbReference>
<evidence type="ECO:0000256" key="1">
    <source>
        <dbReference type="ARBA" id="ARBA00009249"/>
    </source>
</evidence>
<dbReference type="InterPro" id="IPR011053">
    <property type="entry name" value="Single_hybrid_motif"/>
</dbReference>
<dbReference type="PROSITE" id="PS50968">
    <property type="entry name" value="BIOTINYL_LIPOYL"/>
    <property type="match status" value="1"/>
</dbReference>
<dbReference type="NCBIfam" id="NF002270">
    <property type="entry name" value="PRK01202.1"/>
    <property type="match status" value="1"/>
</dbReference>
<name>A0A3B0Z8B4_9ZZZZ</name>
<dbReference type="AlphaFoldDB" id="A0A3B0Z8B4"/>
<evidence type="ECO:0000256" key="2">
    <source>
        <dbReference type="ARBA" id="ARBA00022823"/>
    </source>
</evidence>
<evidence type="ECO:0000313" key="4">
    <source>
        <dbReference type="EMBL" id="VAW84443.1"/>
    </source>
</evidence>